<dbReference type="STRING" id="708197.A0A161YDB4"/>
<dbReference type="EMBL" id="LFIV01000090">
    <property type="protein sequence ID" value="KZL70357.1"/>
    <property type="molecule type" value="Genomic_DNA"/>
</dbReference>
<sequence>MSLPWFPPFGQIINLFGIMCEQPQQTTTTTTRAQTTQPSQPTEWPRKRPDAKQNDIDCFGSGRKMSNVRLRNGIDSFCRNIGSEAGVLARGLDGKATGELLGGYKRESIKPFSGGEEISFSFEVLAGCAWTFDLDECTRYFKTPVDSCNCGGENDKQGGYGENNCLKWKTDPNRS</sequence>
<evidence type="ECO:0000256" key="1">
    <source>
        <dbReference type="SAM" id="MobiDB-lite"/>
    </source>
</evidence>
<comment type="caution">
    <text evidence="2">The sequence shown here is derived from an EMBL/GenBank/DDBJ whole genome shotgun (WGS) entry which is preliminary data.</text>
</comment>
<evidence type="ECO:0000313" key="2">
    <source>
        <dbReference type="EMBL" id="KZL70357.1"/>
    </source>
</evidence>
<feature type="region of interest" description="Disordered" evidence="1">
    <location>
        <begin position="24"/>
        <end position="52"/>
    </location>
</feature>
<proteinExistence type="predicted"/>
<keyword evidence="3" id="KW-1185">Reference proteome</keyword>
<gene>
    <name evidence="2" type="ORF">CT0861_09583</name>
</gene>
<feature type="compositionally biased region" description="Low complexity" evidence="1">
    <location>
        <begin position="24"/>
        <end position="42"/>
    </location>
</feature>
<accession>A0A161YDB4</accession>
<organism evidence="2 3">
    <name type="scientific">Colletotrichum tofieldiae</name>
    <dbReference type="NCBI Taxonomy" id="708197"/>
    <lineage>
        <taxon>Eukaryota</taxon>
        <taxon>Fungi</taxon>
        <taxon>Dikarya</taxon>
        <taxon>Ascomycota</taxon>
        <taxon>Pezizomycotina</taxon>
        <taxon>Sordariomycetes</taxon>
        <taxon>Hypocreomycetidae</taxon>
        <taxon>Glomerellales</taxon>
        <taxon>Glomerellaceae</taxon>
        <taxon>Colletotrichum</taxon>
        <taxon>Colletotrichum spaethianum species complex</taxon>
    </lineage>
</organism>
<dbReference type="Proteomes" id="UP000076552">
    <property type="component" value="Unassembled WGS sequence"/>
</dbReference>
<evidence type="ECO:0000313" key="3">
    <source>
        <dbReference type="Proteomes" id="UP000076552"/>
    </source>
</evidence>
<protein>
    <submittedName>
        <fullName evidence="2">Exo-beta-D-glucanase</fullName>
    </submittedName>
</protein>
<reference evidence="2 3" key="1">
    <citation type="submission" date="2015-06" db="EMBL/GenBank/DDBJ databases">
        <title>Survival trade-offs in plant roots during colonization by closely related pathogenic and mutualistic fungi.</title>
        <authorList>
            <person name="Hacquard S."/>
            <person name="Kracher B."/>
            <person name="Hiruma K."/>
            <person name="Weinman A."/>
            <person name="Muench P."/>
            <person name="Garrido Oter R."/>
            <person name="Ver Loren van Themaat E."/>
            <person name="Dallerey J.-F."/>
            <person name="Damm U."/>
            <person name="Henrissat B."/>
            <person name="Lespinet O."/>
            <person name="Thon M."/>
            <person name="Kemen E."/>
            <person name="McHardy A.C."/>
            <person name="Schulze-Lefert P."/>
            <person name="O'Connell R.J."/>
        </authorList>
    </citation>
    <scope>NUCLEOTIDE SEQUENCE [LARGE SCALE GENOMIC DNA]</scope>
    <source>
        <strain evidence="2 3">0861</strain>
    </source>
</reference>
<name>A0A161YDB4_9PEZI</name>
<dbReference type="AlphaFoldDB" id="A0A161YDB4"/>